<accession>A0AAV4J912</accession>
<evidence type="ECO:0000313" key="4">
    <source>
        <dbReference type="Proteomes" id="UP000762676"/>
    </source>
</evidence>
<dbReference type="CDD" id="cd05380">
    <property type="entry name" value="CAP_euk"/>
    <property type="match status" value="1"/>
</dbReference>
<dbReference type="InterPro" id="IPR001283">
    <property type="entry name" value="CRISP-related"/>
</dbReference>
<keyword evidence="4" id="KW-1185">Reference proteome</keyword>
<protein>
    <submittedName>
        <fullName evidence="3">Cysteine-rich venom protein</fullName>
    </submittedName>
</protein>
<feature type="signal peptide" evidence="1">
    <location>
        <begin position="1"/>
        <end position="22"/>
    </location>
</feature>
<evidence type="ECO:0000313" key="3">
    <source>
        <dbReference type="EMBL" id="GFS17962.1"/>
    </source>
</evidence>
<evidence type="ECO:0000259" key="2">
    <source>
        <dbReference type="SMART" id="SM00198"/>
    </source>
</evidence>
<dbReference type="InterPro" id="IPR014044">
    <property type="entry name" value="CAP_dom"/>
</dbReference>
<feature type="domain" description="SCP" evidence="2">
    <location>
        <begin position="52"/>
        <end position="197"/>
    </location>
</feature>
<dbReference type="SUPFAM" id="SSF55797">
    <property type="entry name" value="PR-1-like"/>
    <property type="match status" value="1"/>
</dbReference>
<dbReference type="InterPro" id="IPR035940">
    <property type="entry name" value="CAP_sf"/>
</dbReference>
<reference evidence="3 4" key="1">
    <citation type="journal article" date="2021" name="Elife">
        <title>Chloroplast acquisition without the gene transfer in kleptoplastic sea slugs, Plakobranchus ocellatus.</title>
        <authorList>
            <person name="Maeda T."/>
            <person name="Takahashi S."/>
            <person name="Yoshida T."/>
            <person name="Shimamura S."/>
            <person name="Takaki Y."/>
            <person name="Nagai Y."/>
            <person name="Toyoda A."/>
            <person name="Suzuki Y."/>
            <person name="Arimoto A."/>
            <person name="Ishii H."/>
            <person name="Satoh N."/>
            <person name="Nishiyama T."/>
            <person name="Hasebe M."/>
            <person name="Maruyama T."/>
            <person name="Minagawa J."/>
            <person name="Obokata J."/>
            <person name="Shigenobu S."/>
        </authorList>
    </citation>
    <scope>NUCLEOTIDE SEQUENCE [LARGE SCALE GENOMIC DNA]</scope>
</reference>
<gene>
    <name evidence="3" type="ORF">ElyMa_001509300</name>
</gene>
<proteinExistence type="predicted"/>
<comment type="caution">
    <text evidence="3">The sequence shown here is derived from an EMBL/GenBank/DDBJ whole genome shotgun (WGS) entry which is preliminary data.</text>
</comment>
<organism evidence="3 4">
    <name type="scientific">Elysia marginata</name>
    <dbReference type="NCBI Taxonomy" id="1093978"/>
    <lineage>
        <taxon>Eukaryota</taxon>
        <taxon>Metazoa</taxon>
        <taxon>Spiralia</taxon>
        <taxon>Lophotrochozoa</taxon>
        <taxon>Mollusca</taxon>
        <taxon>Gastropoda</taxon>
        <taxon>Heterobranchia</taxon>
        <taxon>Euthyneura</taxon>
        <taxon>Panpulmonata</taxon>
        <taxon>Sacoglossa</taxon>
        <taxon>Placobranchoidea</taxon>
        <taxon>Plakobranchidae</taxon>
        <taxon>Elysia</taxon>
    </lineage>
</organism>
<dbReference type="PANTHER" id="PTHR10334">
    <property type="entry name" value="CYSTEINE-RICH SECRETORY PROTEIN-RELATED"/>
    <property type="match status" value="1"/>
</dbReference>
<dbReference type="Gene3D" id="3.40.33.10">
    <property type="entry name" value="CAP"/>
    <property type="match status" value="1"/>
</dbReference>
<dbReference type="EMBL" id="BMAT01002979">
    <property type="protein sequence ID" value="GFS17962.1"/>
    <property type="molecule type" value="Genomic_DNA"/>
</dbReference>
<dbReference type="Proteomes" id="UP000762676">
    <property type="component" value="Unassembled WGS sequence"/>
</dbReference>
<dbReference type="PRINTS" id="PR00837">
    <property type="entry name" value="V5TPXLIKE"/>
</dbReference>
<name>A0AAV4J912_9GAST</name>
<dbReference type="SMART" id="SM00198">
    <property type="entry name" value="SCP"/>
    <property type="match status" value="1"/>
</dbReference>
<dbReference type="AlphaFoldDB" id="A0AAV4J912"/>
<dbReference type="Pfam" id="PF00188">
    <property type="entry name" value="CAP"/>
    <property type="match status" value="1"/>
</dbReference>
<evidence type="ECO:0000256" key="1">
    <source>
        <dbReference type="SAM" id="SignalP"/>
    </source>
</evidence>
<keyword evidence="1" id="KW-0732">Signal</keyword>
<feature type="chain" id="PRO_5043607387" evidence="1">
    <location>
        <begin position="23"/>
        <end position="293"/>
    </location>
</feature>
<sequence>MACTFGGGVVVLVLALTAITVQDTTDDFKDQTPKHSYCFEDHDNIAETGVSEADKEVIVAYHNKVRREVKPVATDLTAVVWDENLAKLAQKWSQQCAVRHDKNRKLPAYGKSIGQNIAAGQPNWSKAMLSWFKESNFFKYGEDPKVYLGPGGWARISHYTIMVSNRTQRIGCGFTRCDDVRFGRFYVCNYAQGQLSFRYPYTKGPSRCSSCPDSCKNGLCDCGGLLCLNKGKLDINSCSCNCQKIYKGANCTELDCPTQDKWNCGTRLPPSYCTKYSNIPFDCPYMCGVCPPK</sequence>